<organism evidence="9 10">
    <name type="scientific">Apibacter mensalis</name>
    <dbReference type="NCBI Taxonomy" id="1586267"/>
    <lineage>
        <taxon>Bacteria</taxon>
        <taxon>Pseudomonadati</taxon>
        <taxon>Bacteroidota</taxon>
        <taxon>Flavobacteriia</taxon>
        <taxon>Flavobacteriales</taxon>
        <taxon>Weeksellaceae</taxon>
        <taxon>Apibacter</taxon>
    </lineage>
</organism>
<evidence type="ECO:0000313" key="9">
    <source>
        <dbReference type="EMBL" id="CVK16753.1"/>
    </source>
</evidence>
<evidence type="ECO:0000256" key="1">
    <source>
        <dbReference type="ARBA" id="ARBA00004651"/>
    </source>
</evidence>
<keyword evidence="9" id="KW-0808">Transferase</keyword>
<evidence type="ECO:0000259" key="8">
    <source>
        <dbReference type="Pfam" id="PF01757"/>
    </source>
</evidence>
<accession>A0A0X3AR76</accession>
<comment type="subcellular location">
    <subcellularLocation>
        <location evidence="1">Cell membrane</location>
        <topology evidence="1">Multi-pass membrane protein</topology>
    </subcellularLocation>
</comment>
<keyword evidence="3" id="KW-1003">Cell membrane</keyword>
<evidence type="ECO:0000256" key="7">
    <source>
        <dbReference type="SAM" id="Phobius"/>
    </source>
</evidence>
<dbReference type="InterPro" id="IPR002656">
    <property type="entry name" value="Acyl_transf_3_dom"/>
</dbReference>
<dbReference type="GO" id="GO:0005886">
    <property type="term" value="C:plasma membrane"/>
    <property type="evidence" value="ECO:0007669"/>
    <property type="project" value="UniProtKB-SubCell"/>
</dbReference>
<keyword evidence="6 7" id="KW-0472">Membrane</keyword>
<dbReference type="GO" id="GO:0016413">
    <property type="term" value="F:O-acetyltransferase activity"/>
    <property type="evidence" value="ECO:0007669"/>
    <property type="project" value="TreeGrafter"/>
</dbReference>
<dbReference type="AlphaFoldDB" id="A0A0X3AR76"/>
<dbReference type="EMBL" id="FCOR01000010">
    <property type="protein sequence ID" value="CVK16753.1"/>
    <property type="molecule type" value="Genomic_DNA"/>
</dbReference>
<dbReference type="Proteomes" id="UP000182761">
    <property type="component" value="Unassembled WGS sequence"/>
</dbReference>
<keyword evidence="10" id="KW-1185">Reference proteome</keyword>
<evidence type="ECO:0000256" key="3">
    <source>
        <dbReference type="ARBA" id="ARBA00022475"/>
    </source>
</evidence>
<feature type="transmembrane region" description="Helical" evidence="7">
    <location>
        <begin position="133"/>
        <end position="151"/>
    </location>
</feature>
<feature type="transmembrane region" description="Helical" evidence="7">
    <location>
        <begin position="12"/>
        <end position="30"/>
    </location>
</feature>
<protein>
    <submittedName>
        <fullName evidence="9">Surface polysaccharide O-acyltransferase, integral membrane enzyme</fullName>
    </submittedName>
</protein>
<name>A0A0X3AR76_9FLAO</name>
<feature type="transmembrane region" description="Helical" evidence="7">
    <location>
        <begin position="219"/>
        <end position="241"/>
    </location>
</feature>
<dbReference type="PANTHER" id="PTHR40074:SF2">
    <property type="entry name" value="O-ACETYLTRANSFERASE WECH"/>
    <property type="match status" value="1"/>
</dbReference>
<feature type="transmembrane region" description="Helical" evidence="7">
    <location>
        <begin position="256"/>
        <end position="273"/>
    </location>
</feature>
<sequence>MKKSTNKNNIIWIDNLRAISAIGIVLLHVAARMSHHYGNIPIKNWWISNFYINIARFGVPVFVMMTGLLSLGKQYTFKHFTKKLSRILIPFLFWSLIYIFFKIVGIHYKDHMDLEFKFVIDFTYLELVSGASYHMWYIYMIIRIYLLYPIINQWVLDSNPRQQLYFIVVCFLIFLIFYTFFGSVYLVNYIKLYSEFLGYLVLGYYLVRRKYEYNVKYYLYVCITIYLLSYLGICFDTYITSKTNNIYIEQYKPWDLFQALSVFLLFFLIPVFNKKSKILAFISEYSYGIYLIHVLIMSLLELLGLSAYSFNPLFSIPVTTLCTLLISIIILYTLDKIPLGKYVVK</sequence>
<dbReference type="GO" id="GO:0009246">
    <property type="term" value="P:enterobacterial common antigen biosynthetic process"/>
    <property type="evidence" value="ECO:0007669"/>
    <property type="project" value="TreeGrafter"/>
</dbReference>
<dbReference type="OrthoDB" id="9810469at2"/>
<keyword evidence="9" id="KW-0012">Acyltransferase</keyword>
<dbReference type="Pfam" id="PF01757">
    <property type="entry name" value="Acyl_transf_3"/>
    <property type="match status" value="1"/>
</dbReference>
<feature type="transmembrane region" description="Helical" evidence="7">
    <location>
        <begin position="314"/>
        <end position="334"/>
    </location>
</feature>
<keyword evidence="5 7" id="KW-1133">Transmembrane helix</keyword>
<feature type="transmembrane region" description="Helical" evidence="7">
    <location>
        <begin position="50"/>
        <end position="72"/>
    </location>
</feature>
<comment type="similarity">
    <text evidence="2">Belongs to the acyltransferase 3 family.</text>
</comment>
<reference evidence="9 10" key="1">
    <citation type="submission" date="2016-01" db="EMBL/GenBank/DDBJ databases">
        <authorList>
            <person name="McClelland M."/>
            <person name="Jain A."/>
            <person name="Saraogi P."/>
            <person name="Mendelson R."/>
            <person name="Westerman R."/>
            <person name="SanMiguel P."/>
            <person name="Csonka L."/>
        </authorList>
    </citation>
    <scope>NUCLEOTIDE SEQUENCE [LARGE SCALE GENOMIC DNA]</scope>
    <source>
        <strain evidence="9 10">R-53146</strain>
    </source>
</reference>
<keyword evidence="4 7" id="KW-0812">Transmembrane</keyword>
<feature type="transmembrane region" description="Helical" evidence="7">
    <location>
        <begin position="84"/>
        <end position="108"/>
    </location>
</feature>
<feature type="transmembrane region" description="Helical" evidence="7">
    <location>
        <begin position="285"/>
        <end position="308"/>
    </location>
</feature>
<proteinExistence type="inferred from homology"/>
<evidence type="ECO:0000313" key="10">
    <source>
        <dbReference type="Proteomes" id="UP000182761"/>
    </source>
</evidence>
<dbReference type="RefSeq" id="WP_055425942.1">
    <property type="nucleotide sequence ID" value="NZ_FCOR01000010.1"/>
</dbReference>
<evidence type="ECO:0000256" key="5">
    <source>
        <dbReference type="ARBA" id="ARBA00022989"/>
    </source>
</evidence>
<feature type="transmembrane region" description="Helical" evidence="7">
    <location>
        <begin position="163"/>
        <end position="181"/>
    </location>
</feature>
<evidence type="ECO:0000256" key="4">
    <source>
        <dbReference type="ARBA" id="ARBA00022692"/>
    </source>
</evidence>
<evidence type="ECO:0000256" key="6">
    <source>
        <dbReference type="ARBA" id="ARBA00023136"/>
    </source>
</evidence>
<gene>
    <name evidence="9" type="ORF">Ga0061079_11037</name>
</gene>
<dbReference type="PANTHER" id="PTHR40074">
    <property type="entry name" value="O-ACETYLTRANSFERASE WECH"/>
    <property type="match status" value="1"/>
</dbReference>
<feature type="transmembrane region" description="Helical" evidence="7">
    <location>
        <begin position="187"/>
        <end position="207"/>
    </location>
</feature>
<evidence type="ECO:0000256" key="2">
    <source>
        <dbReference type="ARBA" id="ARBA00007400"/>
    </source>
</evidence>
<dbReference type="STRING" id="1586267.GCA_001418685_01618"/>
<feature type="domain" description="Acyltransferase 3" evidence="8">
    <location>
        <begin position="10"/>
        <end position="331"/>
    </location>
</feature>